<accession>X1EV87</accession>
<gene>
    <name evidence="2" type="ORF">S03H2_09494</name>
</gene>
<reference evidence="2" key="1">
    <citation type="journal article" date="2014" name="Front. Microbiol.">
        <title>High frequency of phylogenetically diverse reductive dehalogenase-homologous genes in deep subseafloor sedimentary metagenomes.</title>
        <authorList>
            <person name="Kawai M."/>
            <person name="Futagami T."/>
            <person name="Toyoda A."/>
            <person name="Takaki Y."/>
            <person name="Nishi S."/>
            <person name="Hori S."/>
            <person name="Arai W."/>
            <person name="Tsubouchi T."/>
            <person name="Morono Y."/>
            <person name="Uchiyama I."/>
            <person name="Ito T."/>
            <person name="Fujiyama A."/>
            <person name="Inagaki F."/>
            <person name="Takami H."/>
        </authorList>
    </citation>
    <scope>NUCLEOTIDE SEQUENCE</scope>
    <source>
        <strain evidence="2">Expedition CK06-06</strain>
    </source>
</reference>
<sequence length="66" mass="7444">MLLEQLASQIAMSIENSRLYAEAEERARVDELTGLLNRRSLDELIASEVSRHSRYGGILSIIILDL</sequence>
<dbReference type="EMBL" id="BARU01004847">
    <property type="protein sequence ID" value="GAH24230.1"/>
    <property type="molecule type" value="Genomic_DNA"/>
</dbReference>
<proteinExistence type="predicted"/>
<dbReference type="AlphaFoldDB" id="X1EV87"/>
<dbReference type="InterPro" id="IPR029016">
    <property type="entry name" value="GAF-like_dom_sf"/>
</dbReference>
<dbReference type="Gene3D" id="3.30.450.40">
    <property type="match status" value="1"/>
</dbReference>
<dbReference type="Gene3D" id="3.30.70.270">
    <property type="match status" value="1"/>
</dbReference>
<dbReference type="Pfam" id="PF00990">
    <property type="entry name" value="GGDEF"/>
    <property type="match status" value="1"/>
</dbReference>
<evidence type="ECO:0000313" key="2">
    <source>
        <dbReference type="EMBL" id="GAH24230.1"/>
    </source>
</evidence>
<protein>
    <recommendedName>
        <fullName evidence="1">GGDEF domain-containing protein</fullName>
    </recommendedName>
</protein>
<name>X1EV87_9ZZZZ</name>
<organism evidence="2">
    <name type="scientific">marine sediment metagenome</name>
    <dbReference type="NCBI Taxonomy" id="412755"/>
    <lineage>
        <taxon>unclassified sequences</taxon>
        <taxon>metagenomes</taxon>
        <taxon>ecological metagenomes</taxon>
    </lineage>
</organism>
<dbReference type="InterPro" id="IPR043128">
    <property type="entry name" value="Rev_trsase/Diguanyl_cyclase"/>
</dbReference>
<feature type="non-terminal residue" evidence="2">
    <location>
        <position position="66"/>
    </location>
</feature>
<evidence type="ECO:0000259" key="1">
    <source>
        <dbReference type="Pfam" id="PF00990"/>
    </source>
</evidence>
<dbReference type="InterPro" id="IPR000160">
    <property type="entry name" value="GGDEF_dom"/>
</dbReference>
<comment type="caution">
    <text evidence="2">The sequence shown here is derived from an EMBL/GenBank/DDBJ whole genome shotgun (WGS) entry which is preliminary data.</text>
</comment>
<feature type="domain" description="GGDEF" evidence="1">
    <location>
        <begin position="27"/>
        <end position="66"/>
    </location>
</feature>